<protein>
    <recommendedName>
        <fullName evidence="4">Methylamine utilization protein MauE</fullName>
    </recommendedName>
</protein>
<organism evidence="2 3">
    <name type="scientific">Actinospica durhamensis</name>
    <dbReference type="NCBI Taxonomy" id="1508375"/>
    <lineage>
        <taxon>Bacteria</taxon>
        <taxon>Bacillati</taxon>
        <taxon>Actinomycetota</taxon>
        <taxon>Actinomycetes</taxon>
        <taxon>Catenulisporales</taxon>
        <taxon>Actinospicaceae</taxon>
        <taxon>Actinospica</taxon>
    </lineage>
</organism>
<dbReference type="Proteomes" id="UP000675781">
    <property type="component" value="Unassembled WGS sequence"/>
</dbReference>
<dbReference type="AlphaFoldDB" id="A0A941EPB7"/>
<feature type="transmembrane region" description="Helical" evidence="1">
    <location>
        <begin position="6"/>
        <end position="27"/>
    </location>
</feature>
<gene>
    <name evidence="2" type="ORF">KDL01_19285</name>
</gene>
<dbReference type="EMBL" id="JAGSOG010000095">
    <property type="protein sequence ID" value="MBR7835427.1"/>
    <property type="molecule type" value="Genomic_DNA"/>
</dbReference>
<feature type="transmembrane region" description="Helical" evidence="1">
    <location>
        <begin position="159"/>
        <end position="177"/>
    </location>
</feature>
<evidence type="ECO:0000256" key="1">
    <source>
        <dbReference type="SAM" id="Phobius"/>
    </source>
</evidence>
<name>A0A941EPB7_9ACTN</name>
<comment type="caution">
    <text evidence="2">The sequence shown here is derived from an EMBL/GenBank/DDBJ whole genome shotgun (WGS) entry which is preliminary data.</text>
</comment>
<keyword evidence="1" id="KW-0472">Membrane</keyword>
<keyword evidence="1" id="KW-1133">Transmembrane helix</keyword>
<proteinExistence type="predicted"/>
<feature type="transmembrane region" description="Helical" evidence="1">
    <location>
        <begin position="124"/>
        <end position="147"/>
    </location>
</feature>
<sequence>MTEPQSWPPLCAAVAGCGALLVLSGAAKLVRTARGTGDGTAVQKALRLNDRRWRGFQAAAGCAEAGVGLLVCAGGYPAVADTLMAVEGAVFVALLSTVIFRGIPGDCGCAARTRRPEAAKKQAVTGWTVARAGCIALAGAVGALAGVRPPAELPGADAASAWALALVTLALLTLADLEVRTPRCRRALLFPARTTLAEVTEHRAFRAVAAPWGFSGDRVLFRRTGCVDEFWFPVRATGHAGSGQCYLEVRAGRVASGALALRTAVAEHAPSDHVKTLAMRQR</sequence>
<evidence type="ECO:0000313" key="3">
    <source>
        <dbReference type="Proteomes" id="UP000675781"/>
    </source>
</evidence>
<dbReference type="RefSeq" id="WP_212529921.1">
    <property type="nucleotide sequence ID" value="NZ_JAGSOG010000095.1"/>
</dbReference>
<reference evidence="2" key="1">
    <citation type="submission" date="2021-04" db="EMBL/GenBank/DDBJ databases">
        <title>Genome based classification of Actinospica acidithermotolerans sp. nov., an actinobacterium isolated from an Indonesian hot spring.</title>
        <authorList>
            <person name="Kusuma A.B."/>
            <person name="Putra K.E."/>
            <person name="Nafisah S."/>
            <person name="Loh J."/>
            <person name="Nouioui I."/>
            <person name="Goodfellow M."/>
        </authorList>
    </citation>
    <scope>NUCLEOTIDE SEQUENCE</scope>
    <source>
        <strain evidence="2">CSCA 57</strain>
    </source>
</reference>
<evidence type="ECO:0000313" key="2">
    <source>
        <dbReference type="EMBL" id="MBR7835427.1"/>
    </source>
</evidence>
<keyword evidence="3" id="KW-1185">Reference proteome</keyword>
<accession>A0A941EPB7</accession>
<feature type="transmembrane region" description="Helical" evidence="1">
    <location>
        <begin position="56"/>
        <end position="76"/>
    </location>
</feature>
<feature type="transmembrane region" description="Helical" evidence="1">
    <location>
        <begin position="82"/>
        <end position="103"/>
    </location>
</feature>
<keyword evidence="1" id="KW-0812">Transmembrane</keyword>
<evidence type="ECO:0008006" key="4">
    <source>
        <dbReference type="Google" id="ProtNLM"/>
    </source>
</evidence>